<keyword evidence="1" id="KW-1133">Transmembrane helix</keyword>
<proteinExistence type="predicted"/>
<comment type="caution">
    <text evidence="2">The sequence shown here is derived from an EMBL/GenBank/DDBJ whole genome shotgun (WGS) entry which is preliminary data.</text>
</comment>
<accession>A0A0G0HK23</accession>
<keyword evidence="1" id="KW-0812">Transmembrane</keyword>
<evidence type="ECO:0000313" key="3">
    <source>
        <dbReference type="Proteomes" id="UP000034471"/>
    </source>
</evidence>
<evidence type="ECO:0000256" key="1">
    <source>
        <dbReference type="SAM" id="Phobius"/>
    </source>
</evidence>
<sequence length="154" mass="16859">MEFNRLVSLVLGFIVLILAFVWISNRFRAKKTPTQTNQPTITITIAPTGKEEKQDGGWNPLAFLFKNNTPTPTNPVAEINIPINEQIISPTPQTKVKVVEGGIVDQSNSSNERTIYTAYNQNIVHQIPETGAATALLPILSVLFAGGMLIKKSS</sequence>
<dbReference type="STRING" id="1618481.US54_C0001G0040"/>
<protein>
    <recommendedName>
        <fullName evidence="4">LPXTG cell wall anchor domain-containing protein</fullName>
    </recommendedName>
</protein>
<evidence type="ECO:0008006" key="4">
    <source>
        <dbReference type="Google" id="ProtNLM"/>
    </source>
</evidence>
<feature type="transmembrane region" description="Helical" evidence="1">
    <location>
        <begin position="131"/>
        <end position="150"/>
    </location>
</feature>
<dbReference type="Proteomes" id="UP000034471">
    <property type="component" value="Unassembled WGS sequence"/>
</dbReference>
<reference evidence="2 3" key="1">
    <citation type="journal article" date="2015" name="Nature">
        <title>rRNA introns, odd ribosomes, and small enigmatic genomes across a large radiation of phyla.</title>
        <authorList>
            <person name="Brown C.T."/>
            <person name="Hug L.A."/>
            <person name="Thomas B.C."/>
            <person name="Sharon I."/>
            <person name="Castelle C.J."/>
            <person name="Singh A."/>
            <person name="Wilkins M.J."/>
            <person name="Williams K.H."/>
            <person name="Banfield J.F."/>
        </authorList>
    </citation>
    <scope>NUCLEOTIDE SEQUENCE [LARGE SCALE GENOMIC DNA]</scope>
</reference>
<keyword evidence="1" id="KW-0472">Membrane</keyword>
<dbReference type="AlphaFoldDB" id="A0A0G0HK23"/>
<feature type="transmembrane region" description="Helical" evidence="1">
    <location>
        <begin position="6"/>
        <end position="23"/>
    </location>
</feature>
<evidence type="ECO:0000313" key="2">
    <source>
        <dbReference type="EMBL" id="KKQ38915.1"/>
    </source>
</evidence>
<dbReference type="EMBL" id="LBTJ01000001">
    <property type="protein sequence ID" value="KKQ38915.1"/>
    <property type="molecule type" value="Genomic_DNA"/>
</dbReference>
<gene>
    <name evidence="2" type="ORF">US54_C0001G0040</name>
</gene>
<organism evidence="2 3">
    <name type="scientific">Candidatus Roizmanbacteria bacterium GW2011_GWA2_37_7</name>
    <dbReference type="NCBI Taxonomy" id="1618481"/>
    <lineage>
        <taxon>Bacteria</taxon>
        <taxon>Candidatus Roizmaniibacteriota</taxon>
    </lineage>
</organism>
<name>A0A0G0HK23_9BACT</name>